<evidence type="ECO:0000313" key="5">
    <source>
        <dbReference type="Proteomes" id="UP000001514"/>
    </source>
</evidence>
<dbReference type="EMBL" id="GL377565">
    <property type="protein sequence ID" value="EFJ37871.1"/>
    <property type="molecule type" value="Genomic_DNA"/>
</dbReference>
<evidence type="ECO:0000256" key="2">
    <source>
        <dbReference type="SAM" id="MobiDB-lite"/>
    </source>
</evidence>
<keyword evidence="1" id="KW-0175">Coiled coil</keyword>
<feature type="region of interest" description="Disordered" evidence="2">
    <location>
        <begin position="1"/>
        <end position="127"/>
    </location>
</feature>
<feature type="coiled-coil region" evidence="1">
    <location>
        <begin position="350"/>
        <end position="377"/>
    </location>
</feature>
<dbReference type="HOGENOM" id="CLU_636785_0_0_1"/>
<feature type="compositionally biased region" description="Low complexity" evidence="2">
    <location>
        <begin position="110"/>
        <end position="119"/>
    </location>
</feature>
<feature type="region of interest" description="Disordered" evidence="2">
    <location>
        <begin position="423"/>
        <end position="447"/>
    </location>
</feature>
<name>D8QQW1_SELML</name>
<sequence length="447" mass="49571">MARHIAATPPPAPSHHQAHNRRRSAPPPKSEKPSPRRASSPPPPPPPPPAKTVKPKSPPAKPRHSSGHPPATGPPPSSDTITWRPRRFGPPPPPAHDTIVWQPRPPSPPSSLGWSSSTIAPPPASLSPSAAAAAAFATPPGLLVAGIVMFLLAIVAIVTSIWILCKRRRDKVADSILVEYVGSSHFPGDGSSSKRDCIIPLSEIEDARLRDKLGAFVREKQQEHLQPSQLNASPPRRLPPSAFFGGVRPVDPIVGAPVQHHLMEVPTYEDEIRGSTVEYPPIFHGFAPTQHVHELADEPPRTSVCRRDPSAARRSDYIEQRYQRDQAKVVDPVCRPDTVFDPGDDWVARLGAAIEKREEMEKQIQRIIEKNKRLMELFLGAVRCISTWLRQPIPELVFAYTIRTPSLPPRRLTLSSERRNGRRMKPWGNMEFPSSFRGDMTKNTMRR</sequence>
<keyword evidence="5" id="KW-1185">Reference proteome</keyword>
<accession>D8QQW1</accession>
<dbReference type="Gramene" id="EFJ37871">
    <property type="protein sequence ID" value="EFJ37871"/>
    <property type="gene ID" value="SELMODRAFT_402508"/>
</dbReference>
<proteinExistence type="predicted"/>
<evidence type="ECO:0000256" key="1">
    <source>
        <dbReference type="SAM" id="Coils"/>
    </source>
</evidence>
<feature type="transmembrane region" description="Helical" evidence="3">
    <location>
        <begin position="142"/>
        <end position="165"/>
    </location>
</feature>
<keyword evidence="3" id="KW-0812">Transmembrane</keyword>
<dbReference type="AlphaFoldDB" id="D8QQW1"/>
<keyword evidence="3" id="KW-1133">Transmembrane helix</keyword>
<dbReference type="KEGG" id="smo:SELMODRAFT_402508"/>
<feature type="compositionally biased region" description="Pro residues" evidence="2">
    <location>
        <begin position="40"/>
        <end position="60"/>
    </location>
</feature>
<reference evidence="4 5" key="1">
    <citation type="journal article" date="2011" name="Science">
        <title>The Selaginella genome identifies genetic changes associated with the evolution of vascular plants.</title>
        <authorList>
            <person name="Banks J.A."/>
            <person name="Nishiyama T."/>
            <person name="Hasebe M."/>
            <person name="Bowman J.L."/>
            <person name="Gribskov M."/>
            <person name="dePamphilis C."/>
            <person name="Albert V.A."/>
            <person name="Aono N."/>
            <person name="Aoyama T."/>
            <person name="Ambrose B.A."/>
            <person name="Ashton N.W."/>
            <person name="Axtell M.J."/>
            <person name="Barker E."/>
            <person name="Barker M.S."/>
            <person name="Bennetzen J.L."/>
            <person name="Bonawitz N.D."/>
            <person name="Chapple C."/>
            <person name="Cheng C."/>
            <person name="Correa L.G."/>
            <person name="Dacre M."/>
            <person name="DeBarry J."/>
            <person name="Dreyer I."/>
            <person name="Elias M."/>
            <person name="Engstrom E.M."/>
            <person name="Estelle M."/>
            <person name="Feng L."/>
            <person name="Finet C."/>
            <person name="Floyd S.K."/>
            <person name="Frommer W.B."/>
            <person name="Fujita T."/>
            <person name="Gramzow L."/>
            <person name="Gutensohn M."/>
            <person name="Harholt J."/>
            <person name="Hattori M."/>
            <person name="Heyl A."/>
            <person name="Hirai T."/>
            <person name="Hiwatashi Y."/>
            <person name="Ishikawa M."/>
            <person name="Iwata M."/>
            <person name="Karol K.G."/>
            <person name="Koehler B."/>
            <person name="Kolukisaoglu U."/>
            <person name="Kubo M."/>
            <person name="Kurata T."/>
            <person name="Lalonde S."/>
            <person name="Li K."/>
            <person name="Li Y."/>
            <person name="Litt A."/>
            <person name="Lyons E."/>
            <person name="Manning G."/>
            <person name="Maruyama T."/>
            <person name="Michael T.P."/>
            <person name="Mikami K."/>
            <person name="Miyazaki S."/>
            <person name="Morinaga S."/>
            <person name="Murata T."/>
            <person name="Mueller-Roeber B."/>
            <person name="Nelson D.R."/>
            <person name="Obara M."/>
            <person name="Oguri Y."/>
            <person name="Olmstead R.G."/>
            <person name="Onodera N."/>
            <person name="Petersen B.L."/>
            <person name="Pils B."/>
            <person name="Prigge M."/>
            <person name="Rensing S.A."/>
            <person name="Riano-Pachon D.M."/>
            <person name="Roberts A.W."/>
            <person name="Sato Y."/>
            <person name="Scheller H.V."/>
            <person name="Schulz B."/>
            <person name="Schulz C."/>
            <person name="Shakirov E.V."/>
            <person name="Shibagaki N."/>
            <person name="Shinohara N."/>
            <person name="Shippen D.E."/>
            <person name="Soerensen I."/>
            <person name="Sotooka R."/>
            <person name="Sugimoto N."/>
            <person name="Sugita M."/>
            <person name="Sumikawa N."/>
            <person name="Tanurdzic M."/>
            <person name="Theissen G."/>
            <person name="Ulvskov P."/>
            <person name="Wakazuki S."/>
            <person name="Weng J.K."/>
            <person name="Willats W.W."/>
            <person name="Wipf D."/>
            <person name="Wolf P.G."/>
            <person name="Yang L."/>
            <person name="Zimmer A.D."/>
            <person name="Zhu Q."/>
            <person name="Mitros T."/>
            <person name="Hellsten U."/>
            <person name="Loque D."/>
            <person name="Otillar R."/>
            <person name="Salamov A."/>
            <person name="Schmutz J."/>
            <person name="Shapiro H."/>
            <person name="Lindquist E."/>
            <person name="Lucas S."/>
            <person name="Rokhsar D."/>
            <person name="Grigoriev I.V."/>
        </authorList>
    </citation>
    <scope>NUCLEOTIDE SEQUENCE [LARGE SCALE GENOMIC DNA]</scope>
</reference>
<evidence type="ECO:0000313" key="4">
    <source>
        <dbReference type="EMBL" id="EFJ37871.1"/>
    </source>
</evidence>
<organism evidence="5">
    <name type="scientific">Selaginella moellendorffii</name>
    <name type="common">Spikemoss</name>
    <dbReference type="NCBI Taxonomy" id="88036"/>
    <lineage>
        <taxon>Eukaryota</taxon>
        <taxon>Viridiplantae</taxon>
        <taxon>Streptophyta</taxon>
        <taxon>Embryophyta</taxon>
        <taxon>Tracheophyta</taxon>
        <taxon>Lycopodiopsida</taxon>
        <taxon>Selaginellales</taxon>
        <taxon>Selaginellaceae</taxon>
        <taxon>Selaginella</taxon>
    </lineage>
</organism>
<evidence type="ECO:0000256" key="3">
    <source>
        <dbReference type="SAM" id="Phobius"/>
    </source>
</evidence>
<keyword evidence="3" id="KW-0472">Membrane</keyword>
<protein>
    <submittedName>
        <fullName evidence="4">Uncharacterized protein</fullName>
    </submittedName>
</protein>
<dbReference type="Proteomes" id="UP000001514">
    <property type="component" value="Unassembled WGS sequence"/>
</dbReference>
<dbReference type="InParanoid" id="D8QQW1"/>
<gene>
    <name evidence="4" type="ORF">SELMODRAFT_402508</name>
</gene>